<accession>A0A6G7VC53</accession>
<dbReference type="Gene3D" id="3.10.430.100">
    <property type="entry name" value="Ribosomal protein L9, C-terminal domain"/>
    <property type="match status" value="1"/>
</dbReference>
<dbReference type="InterPro" id="IPR036935">
    <property type="entry name" value="Ribosomal_bL9_N_sf"/>
</dbReference>
<dbReference type="GO" id="GO:1990904">
    <property type="term" value="C:ribonucleoprotein complex"/>
    <property type="evidence" value="ECO:0007669"/>
    <property type="project" value="UniProtKB-KW"/>
</dbReference>
<dbReference type="Proteomes" id="UP000502699">
    <property type="component" value="Chromosome"/>
</dbReference>
<proteinExistence type="inferred from homology"/>
<dbReference type="InterPro" id="IPR009027">
    <property type="entry name" value="Ribosomal_bL9/RNase_H1_N"/>
</dbReference>
<dbReference type="PROSITE" id="PS00651">
    <property type="entry name" value="RIBOSOMAL_L9"/>
    <property type="match status" value="1"/>
</dbReference>
<evidence type="ECO:0000259" key="8">
    <source>
        <dbReference type="PROSITE" id="PS00651"/>
    </source>
</evidence>
<dbReference type="InterPro" id="IPR020594">
    <property type="entry name" value="Ribosomal_bL9_bac/chp"/>
</dbReference>
<evidence type="ECO:0000256" key="6">
    <source>
        <dbReference type="ARBA" id="ARBA00035292"/>
    </source>
</evidence>
<comment type="similarity">
    <text evidence="1 7">Belongs to the bacterial ribosomal protein bL9 family.</text>
</comment>
<dbReference type="InterPro" id="IPR020070">
    <property type="entry name" value="Ribosomal_bL9_N"/>
</dbReference>
<dbReference type="Pfam" id="PF01281">
    <property type="entry name" value="Ribosomal_L9_N"/>
    <property type="match status" value="1"/>
</dbReference>
<dbReference type="NCBIfam" id="TIGR00158">
    <property type="entry name" value="L9"/>
    <property type="match status" value="1"/>
</dbReference>
<gene>
    <name evidence="7 9" type="primary">rplI</name>
    <name evidence="9" type="ORF">GWK36_05080</name>
</gene>
<keyword evidence="2 7" id="KW-0699">rRNA-binding</keyword>
<dbReference type="SUPFAM" id="SSF55658">
    <property type="entry name" value="L9 N-domain-like"/>
    <property type="match status" value="1"/>
</dbReference>
<keyword evidence="3 7" id="KW-0694">RNA-binding</keyword>
<keyword evidence="4 7" id="KW-0689">Ribosomal protein</keyword>
<dbReference type="EMBL" id="CP048029">
    <property type="protein sequence ID" value="QIK37456.1"/>
    <property type="molecule type" value="Genomic_DNA"/>
</dbReference>
<keyword evidence="5 7" id="KW-0687">Ribonucleoprotein</keyword>
<dbReference type="InterPro" id="IPR000244">
    <property type="entry name" value="Ribosomal_bL9"/>
</dbReference>
<evidence type="ECO:0000256" key="3">
    <source>
        <dbReference type="ARBA" id="ARBA00022884"/>
    </source>
</evidence>
<keyword evidence="10" id="KW-1185">Reference proteome</keyword>
<dbReference type="PANTHER" id="PTHR21368">
    <property type="entry name" value="50S RIBOSOMAL PROTEIN L9"/>
    <property type="match status" value="1"/>
</dbReference>
<dbReference type="GO" id="GO:0019843">
    <property type="term" value="F:rRNA binding"/>
    <property type="evidence" value="ECO:0007669"/>
    <property type="project" value="UniProtKB-UniRule"/>
</dbReference>
<dbReference type="KEGG" id="cjap:GWK36_05080"/>
<dbReference type="InterPro" id="IPR036791">
    <property type="entry name" value="Ribosomal_bL9_C_sf"/>
</dbReference>
<dbReference type="Gene3D" id="3.40.5.10">
    <property type="entry name" value="Ribosomal protein L9, N-terminal domain"/>
    <property type="match status" value="1"/>
</dbReference>
<dbReference type="GO" id="GO:0003735">
    <property type="term" value="F:structural constituent of ribosome"/>
    <property type="evidence" value="ECO:0007669"/>
    <property type="project" value="InterPro"/>
</dbReference>
<dbReference type="GO" id="GO:0005840">
    <property type="term" value="C:ribosome"/>
    <property type="evidence" value="ECO:0007669"/>
    <property type="project" value="UniProtKB-KW"/>
</dbReference>
<dbReference type="RefSeq" id="WP_166270223.1">
    <property type="nucleotide sequence ID" value="NZ_CP048029.1"/>
</dbReference>
<sequence length="149" mass="16278">MEIILLKNVTNLGGLGDRVKVRGGYGRNYLIPKGFAVPATPENIKAFEERRAELERAAAEALAAAHTRKSQFEGRRLTIARKAGEEGRLFGSVGAADIAEAAREMGLELAKSEVRLPQGVFRSLGEYEVRLHLHPEVDVDIMIDIVPAS</sequence>
<dbReference type="AlphaFoldDB" id="A0A6G7VC53"/>
<dbReference type="GO" id="GO:0006412">
    <property type="term" value="P:translation"/>
    <property type="evidence" value="ECO:0007669"/>
    <property type="project" value="UniProtKB-UniRule"/>
</dbReference>
<dbReference type="HAMAP" id="MF_00503">
    <property type="entry name" value="Ribosomal_bL9"/>
    <property type="match status" value="1"/>
</dbReference>
<dbReference type="InterPro" id="IPR020069">
    <property type="entry name" value="Ribosomal_bL9_C"/>
</dbReference>
<feature type="domain" description="Ribosomal protein L9" evidence="8">
    <location>
        <begin position="13"/>
        <end position="40"/>
    </location>
</feature>
<evidence type="ECO:0000313" key="10">
    <source>
        <dbReference type="Proteomes" id="UP000502699"/>
    </source>
</evidence>
<evidence type="ECO:0000256" key="1">
    <source>
        <dbReference type="ARBA" id="ARBA00010605"/>
    </source>
</evidence>
<comment type="function">
    <text evidence="7">Binds to the 23S rRNA.</text>
</comment>
<dbReference type="Pfam" id="PF03948">
    <property type="entry name" value="Ribosomal_L9_C"/>
    <property type="match status" value="1"/>
</dbReference>
<name>A0A6G7VC53_9GAMM</name>
<evidence type="ECO:0000256" key="5">
    <source>
        <dbReference type="ARBA" id="ARBA00023274"/>
    </source>
</evidence>
<reference evidence="10" key="1">
    <citation type="submission" date="2020-01" db="EMBL/GenBank/DDBJ databases">
        <title>Caldichromatium gen. nov., sp. nov., a thermophilic purple sulfur bacterium member of the family Chromatiaceae isolated from Nakabusa hot spring, Japan.</title>
        <authorList>
            <person name="Saini M.K."/>
            <person name="Hanada S."/>
            <person name="Tank M."/>
        </authorList>
    </citation>
    <scope>NUCLEOTIDE SEQUENCE [LARGE SCALE GENOMIC DNA]</scope>
    <source>
        <strain evidence="10">No.7</strain>
    </source>
</reference>
<protein>
    <recommendedName>
        <fullName evidence="6 7">Large ribosomal subunit protein bL9</fullName>
    </recommendedName>
</protein>
<evidence type="ECO:0000256" key="2">
    <source>
        <dbReference type="ARBA" id="ARBA00022730"/>
    </source>
</evidence>
<organism evidence="9 10">
    <name type="scientific">Caldichromatium japonicum</name>
    <dbReference type="NCBI Taxonomy" id="2699430"/>
    <lineage>
        <taxon>Bacteria</taxon>
        <taxon>Pseudomonadati</taxon>
        <taxon>Pseudomonadota</taxon>
        <taxon>Gammaproteobacteria</taxon>
        <taxon>Chromatiales</taxon>
        <taxon>Chromatiaceae</taxon>
        <taxon>Caldichromatium</taxon>
    </lineage>
</organism>
<dbReference type="SUPFAM" id="SSF55653">
    <property type="entry name" value="Ribosomal protein L9 C-domain"/>
    <property type="match status" value="1"/>
</dbReference>
<evidence type="ECO:0000313" key="9">
    <source>
        <dbReference type="EMBL" id="QIK37456.1"/>
    </source>
</evidence>
<evidence type="ECO:0000256" key="7">
    <source>
        <dbReference type="HAMAP-Rule" id="MF_00503"/>
    </source>
</evidence>
<evidence type="ECO:0000256" key="4">
    <source>
        <dbReference type="ARBA" id="ARBA00022980"/>
    </source>
</evidence>